<gene>
    <name evidence="2" type="ORF">OXIME_000839</name>
</gene>
<dbReference type="GeneID" id="95967572"/>
<evidence type="ECO:0000313" key="2">
    <source>
        <dbReference type="EMBL" id="WYY00274.1"/>
    </source>
</evidence>
<keyword evidence="3" id="KW-1185">Reference proteome</keyword>
<dbReference type="SUPFAM" id="SSF53098">
    <property type="entry name" value="Ribonuclease H-like"/>
    <property type="match status" value="1"/>
</dbReference>
<dbReference type="EMBL" id="CP133772">
    <property type="protein sequence ID" value="WYY00274.1"/>
    <property type="molecule type" value="Genomic_DNA"/>
</dbReference>
<dbReference type="InterPro" id="IPR006133">
    <property type="entry name" value="DNA-dir_DNA_pol_B_exonuc"/>
</dbReference>
<dbReference type="RefSeq" id="WP_393972219.1">
    <property type="nucleotide sequence ID" value="NZ_CP133772.1"/>
</dbReference>
<sequence>MIPSEQYFSSVRHLLKETDPSRFVSIDIETLVKGRDGFLTGEPLIAITVSNNYMNPETKIFLAVAETESEERRILLDLDRYLKKIDPVCIIGYNHIAYDIPLIQMKLRRLNFTEVPWNIRNYLGSTVLVDMMYVIARDLEMKNGEYRIRKLSEVVLRDEYSGLPLNRKKNLVQVKGKGVGEAIEFLWKNKTEEFLLYCRGDTEDILHIFRQIFLNS</sequence>
<dbReference type="GO" id="GO:0003676">
    <property type="term" value="F:nucleic acid binding"/>
    <property type="evidence" value="ECO:0007669"/>
    <property type="project" value="InterPro"/>
</dbReference>
<dbReference type="KEGG" id="omr:OXIME_000839"/>
<reference evidence="2 3" key="1">
    <citation type="submission" date="2023-09" db="EMBL/GenBank/DDBJ databases">
        <authorList>
            <person name="Golyshina O.V."/>
            <person name="Lunev E.A."/>
            <person name="Bargiela R."/>
            <person name="Gaines M.C."/>
            <person name="Daum B."/>
            <person name="Bale N.J."/>
            <person name="Koenen M."/>
            <person name="Sinninghe Damst J.S."/>
            <person name="Yakimov M."/>
            <person name="Golyshin P.N."/>
        </authorList>
    </citation>
    <scope>NUCLEOTIDE SEQUENCE [LARGE SCALE GENOMIC DNA]</scope>
    <source>
        <strain evidence="2 3">M1</strain>
    </source>
</reference>
<proteinExistence type="predicted"/>
<dbReference type="InterPro" id="IPR012337">
    <property type="entry name" value="RNaseH-like_sf"/>
</dbReference>
<feature type="domain" description="DNA-directed DNA polymerase family B exonuclease" evidence="1">
    <location>
        <begin position="53"/>
        <end position="113"/>
    </location>
</feature>
<dbReference type="Proteomes" id="UP001451606">
    <property type="component" value="Chromosome"/>
</dbReference>
<dbReference type="AlphaFoldDB" id="A0AAX4NGM6"/>
<dbReference type="InterPro" id="IPR036397">
    <property type="entry name" value="RNaseH_sf"/>
</dbReference>
<accession>A0AAX4NGM6</accession>
<protein>
    <recommendedName>
        <fullName evidence="1">DNA-directed DNA polymerase family B exonuclease domain-containing protein</fullName>
    </recommendedName>
</protein>
<organism evidence="2 3">
    <name type="scientific">Oxyplasma meridianum</name>
    <dbReference type="NCBI Taxonomy" id="3073602"/>
    <lineage>
        <taxon>Archaea</taxon>
        <taxon>Methanobacteriati</taxon>
        <taxon>Thermoplasmatota</taxon>
        <taxon>Thermoplasmata</taxon>
        <taxon>Thermoplasmatales</taxon>
        <taxon>Thermoplasmataceae</taxon>
        <taxon>Oxyplasma</taxon>
    </lineage>
</organism>
<evidence type="ECO:0000313" key="3">
    <source>
        <dbReference type="Proteomes" id="UP001451606"/>
    </source>
</evidence>
<evidence type="ECO:0000259" key="1">
    <source>
        <dbReference type="Pfam" id="PF03104"/>
    </source>
</evidence>
<dbReference type="Gene3D" id="3.30.420.10">
    <property type="entry name" value="Ribonuclease H-like superfamily/Ribonuclease H"/>
    <property type="match status" value="1"/>
</dbReference>
<dbReference type="Pfam" id="PF03104">
    <property type="entry name" value="DNA_pol_B_exo1"/>
    <property type="match status" value="1"/>
</dbReference>
<name>A0AAX4NGM6_9ARCH</name>